<keyword evidence="5" id="KW-1185">Reference proteome</keyword>
<organism evidence="3 4">
    <name type="scientific">Leeuwenhoekiella palythoae</name>
    <dbReference type="NCBI Taxonomy" id="573501"/>
    <lineage>
        <taxon>Bacteria</taxon>
        <taxon>Pseudomonadati</taxon>
        <taxon>Bacteroidota</taxon>
        <taxon>Flavobacteriia</taxon>
        <taxon>Flavobacteriales</taxon>
        <taxon>Flavobacteriaceae</taxon>
        <taxon>Leeuwenhoekiella</taxon>
    </lineage>
</organism>
<dbReference type="Proteomes" id="UP000184240">
    <property type="component" value="Unassembled WGS sequence"/>
</dbReference>
<protein>
    <submittedName>
        <fullName evidence="3">Uncharacterized protein</fullName>
    </submittedName>
</protein>
<dbReference type="OrthoDB" id="1447082at2"/>
<keyword evidence="1" id="KW-0812">Transmembrane</keyword>
<feature type="transmembrane region" description="Helical" evidence="1">
    <location>
        <begin position="15"/>
        <end position="34"/>
    </location>
</feature>
<dbReference type="Proteomes" id="UP000290037">
    <property type="component" value="Unassembled WGS sequence"/>
</dbReference>
<name>A0A1M5W064_9FLAO</name>
<dbReference type="STRING" id="573501.SAMN04487999_0989"/>
<evidence type="ECO:0000313" key="5">
    <source>
        <dbReference type="Proteomes" id="UP000290037"/>
    </source>
</evidence>
<feature type="transmembrane region" description="Helical" evidence="1">
    <location>
        <begin position="40"/>
        <end position="61"/>
    </location>
</feature>
<dbReference type="AlphaFoldDB" id="A0A1M5W064"/>
<dbReference type="RefSeq" id="WP_072981007.1">
    <property type="nucleotide sequence ID" value="NZ_FQXT01000002.1"/>
</dbReference>
<dbReference type="EMBL" id="QOVN01000001">
    <property type="protein sequence ID" value="RXG31144.1"/>
    <property type="molecule type" value="Genomic_DNA"/>
</dbReference>
<keyword evidence="1" id="KW-1133">Transmembrane helix</keyword>
<reference evidence="3" key="2">
    <citation type="submission" date="2016-11" db="EMBL/GenBank/DDBJ databases">
        <authorList>
            <person name="Jaros S."/>
            <person name="Januszkiewicz K."/>
            <person name="Wedrychowicz H."/>
        </authorList>
    </citation>
    <scope>NUCLEOTIDE SEQUENCE [LARGE SCALE GENOMIC DNA]</scope>
    <source>
        <strain evidence="3">DSM 19859</strain>
    </source>
</reference>
<dbReference type="EMBL" id="FQXT01000002">
    <property type="protein sequence ID" value="SHH80979.1"/>
    <property type="molecule type" value="Genomic_DNA"/>
</dbReference>
<gene>
    <name evidence="2" type="ORF">DSM01_282</name>
    <name evidence="3" type="ORF">SAMN04487999_0989</name>
</gene>
<reference evidence="2 5" key="3">
    <citation type="submission" date="2018-07" db="EMBL/GenBank/DDBJ databases">
        <title>Leeuwenhoekiella genomics.</title>
        <authorList>
            <person name="Tahon G."/>
            <person name="Willems A."/>
        </authorList>
    </citation>
    <scope>NUCLEOTIDE SEQUENCE [LARGE SCALE GENOMIC DNA]</scope>
    <source>
        <strain evidence="2 5">LMG 24856</strain>
    </source>
</reference>
<proteinExistence type="predicted"/>
<evidence type="ECO:0000256" key="1">
    <source>
        <dbReference type="SAM" id="Phobius"/>
    </source>
</evidence>
<accession>A0A1M5W064</accession>
<sequence length="139" mass="16189">MSAKKITFINQNEPWRLAVPAVGFVLFLVGMLALKETALGMVIQPLGMLLMFVPHFIPFKLKNYVRFTRRMISFKLEKGGSYHYRFSQIKYVEAYEDRLVIYTSRKKSEKVRIKGYAKADLNRLLDLLQPETEHTAETV</sequence>
<evidence type="ECO:0000313" key="3">
    <source>
        <dbReference type="EMBL" id="SHH80979.1"/>
    </source>
</evidence>
<reference evidence="4" key="1">
    <citation type="submission" date="2016-11" db="EMBL/GenBank/DDBJ databases">
        <authorList>
            <person name="Varghese N."/>
            <person name="Submissions S."/>
        </authorList>
    </citation>
    <scope>NUCLEOTIDE SEQUENCE [LARGE SCALE GENOMIC DNA]</scope>
    <source>
        <strain evidence="4">DSM 19859</strain>
    </source>
</reference>
<evidence type="ECO:0000313" key="4">
    <source>
        <dbReference type="Proteomes" id="UP000184240"/>
    </source>
</evidence>
<evidence type="ECO:0000313" key="2">
    <source>
        <dbReference type="EMBL" id="RXG31144.1"/>
    </source>
</evidence>
<keyword evidence="1" id="KW-0472">Membrane</keyword>